<dbReference type="Proteomes" id="UP001152747">
    <property type="component" value="Unassembled WGS sequence"/>
</dbReference>
<comment type="caution">
    <text evidence="2">The sequence shown here is derived from an EMBL/GenBank/DDBJ whole genome shotgun (WGS) entry which is preliminary data.</text>
</comment>
<sequence length="233" mass="25766">MVLLVVVHVLVSLLRLADFCIPTQNLETFGEFFFLIKHIGQLSVLDNYQILVSVEVTTTTSTTTTTTILSCLDSTWTMFDRGTYSWCMKVYLGSFEVQDALTQCQTLDASAVVTGYQNYAELSTMMQAALEADPTANPATNFMVVGAMRRPECTDEFYTSLTCPPLVAFYWTDGYTTGTDGFNWRAGQPDNAGTGGTIRQMYLGVSVMTYGMDDTYGDVIYPGTVCGMLAQYY</sequence>
<proteinExistence type="predicted"/>
<evidence type="ECO:0000313" key="3">
    <source>
        <dbReference type="Proteomes" id="UP001152747"/>
    </source>
</evidence>
<evidence type="ECO:0000256" key="1">
    <source>
        <dbReference type="SAM" id="SignalP"/>
    </source>
</evidence>
<keyword evidence="1" id="KW-0732">Signal</keyword>
<organism evidence="2 3">
    <name type="scientific">Caenorhabditis angaria</name>
    <dbReference type="NCBI Taxonomy" id="860376"/>
    <lineage>
        <taxon>Eukaryota</taxon>
        <taxon>Metazoa</taxon>
        <taxon>Ecdysozoa</taxon>
        <taxon>Nematoda</taxon>
        <taxon>Chromadorea</taxon>
        <taxon>Rhabditida</taxon>
        <taxon>Rhabditina</taxon>
        <taxon>Rhabditomorpha</taxon>
        <taxon>Rhabditoidea</taxon>
        <taxon>Rhabditidae</taxon>
        <taxon>Peloderinae</taxon>
        <taxon>Caenorhabditis</taxon>
    </lineage>
</organism>
<dbReference type="EMBL" id="CANHGI010000004">
    <property type="protein sequence ID" value="CAI5447047.1"/>
    <property type="molecule type" value="Genomic_DNA"/>
</dbReference>
<feature type="signal peptide" evidence="1">
    <location>
        <begin position="1"/>
        <end position="19"/>
    </location>
</feature>
<accession>A0A9P1IK51</accession>
<dbReference type="Gene3D" id="3.10.100.10">
    <property type="entry name" value="Mannose-Binding Protein A, subunit A"/>
    <property type="match status" value="1"/>
</dbReference>
<keyword evidence="3" id="KW-1185">Reference proteome</keyword>
<dbReference type="PANTHER" id="PTHR23124:SF148">
    <property type="entry name" value="C-TYPE LECTIN DOMAIN-CONTAINING PROTEIN-RELATED"/>
    <property type="match status" value="1"/>
</dbReference>
<dbReference type="InterPro" id="IPR016187">
    <property type="entry name" value="CTDL_fold"/>
</dbReference>
<dbReference type="AlphaFoldDB" id="A0A9P1IK51"/>
<evidence type="ECO:0008006" key="4">
    <source>
        <dbReference type="Google" id="ProtNLM"/>
    </source>
</evidence>
<protein>
    <recommendedName>
        <fullName evidence="4">C-type lectin domain-containing protein</fullName>
    </recommendedName>
</protein>
<reference evidence="2" key="1">
    <citation type="submission" date="2022-11" db="EMBL/GenBank/DDBJ databases">
        <authorList>
            <person name="Kikuchi T."/>
        </authorList>
    </citation>
    <scope>NUCLEOTIDE SEQUENCE</scope>
    <source>
        <strain evidence="2">PS1010</strain>
    </source>
</reference>
<name>A0A9P1IK51_9PELO</name>
<dbReference type="InterPro" id="IPR016186">
    <property type="entry name" value="C-type_lectin-like/link_sf"/>
</dbReference>
<dbReference type="SUPFAM" id="SSF56436">
    <property type="entry name" value="C-type lectin-like"/>
    <property type="match status" value="1"/>
</dbReference>
<feature type="chain" id="PRO_5040318361" description="C-type lectin domain-containing protein" evidence="1">
    <location>
        <begin position="20"/>
        <end position="233"/>
    </location>
</feature>
<evidence type="ECO:0000313" key="2">
    <source>
        <dbReference type="EMBL" id="CAI5447047.1"/>
    </source>
</evidence>
<gene>
    <name evidence="2" type="ORF">CAMP_LOCUS9684</name>
</gene>
<dbReference type="PANTHER" id="PTHR23124">
    <property type="entry name" value="C-TYPE LECTIN DOMAIN-CONTAINING PROTEIN-RELATED-RELATED"/>
    <property type="match status" value="1"/>
</dbReference>